<evidence type="ECO:0000256" key="4">
    <source>
        <dbReference type="ARBA" id="ARBA00022729"/>
    </source>
</evidence>
<evidence type="ECO:0000256" key="6">
    <source>
        <dbReference type="ARBA" id="ARBA00023002"/>
    </source>
</evidence>
<dbReference type="GO" id="GO:0050660">
    <property type="term" value="F:flavin adenine dinucleotide binding"/>
    <property type="evidence" value="ECO:0007669"/>
    <property type="project" value="InterPro"/>
</dbReference>
<dbReference type="GO" id="GO:0016614">
    <property type="term" value="F:oxidoreductase activity, acting on CH-OH group of donors"/>
    <property type="evidence" value="ECO:0007669"/>
    <property type="project" value="InterPro"/>
</dbReference>
<dbReference type="InterPro" id="IPR007867">
    <property type="entry name" value="GMC_OxRtase_C"/>
</dbReference>
<dbReference type="EMBL" id="JH930477">
    <property type="protein sequence ID" value="EKM50948.1"/>
    <property type="molecule type" value="Genomic_DNA"/>
</dbReference>
<dbReference type="SUPFAM" id="SSF54373">
    <property type="entry name" value="FAD-linked reductases, C-terminal domain"/>
    <property type="match status" value="1"/>
</dbReference>
<evidence type="ECO:0000256" key="1">
    <source>
        <dbReference type="ARBA" id="ARBA00001974"/>
    </source>
</evidence>
<evidence type="ECO:0000259" key="9">
    <source>
        <dbReference type="PROSITE" id="PS00624"/>
    </source>
</evidence>
<comment type="cofactor">
    <cofactor evidence="1 8">
        <name>FAD</name>
        <dbReference type="ChEBI" id="CHEBI:57692"/>
    </cofactor>
</comment>
<name>K5VI62_PHACS</name>
<evidence type="ECO:0000313" key="11">
    <source>
        <dbReference type="Proteomes" id="UP000008370"/>
    </source>
</evidence>
<dbReference type="Pfam" id="PF00732">
    <property type="entry name" value="GMC_oxred_N"/>
    <property type="match status" value="1"/>
</dbReference>
<protein>
    <recommendedName>
        <fullName evidence="9">Glucose-methanol-choline oxidoreductase N-terminal domain-containing protein</fullName>
    </recommendedName>
</protein>
<dbReference type="GeneID" id="18913295"/>
<accession>K5VI62</accession>
<proteinExistence type="inferred from homology"/>
<feature type="binding site" evidence="8">
    <location>
        <begin position="23"/>
        <end position="24"/>
    </location>
    <ligand>
        <name>FAD</name>
        <dbReference type="ChEBI" id="CHEBI:57692"/>
    </ligand>
</feature>
<dbReference type="OrthoDB" id="269227at2759"/>
<keyword evidence="6" id="KW-0560">Oxidoreductase</keyword>
<feature type="active site" description="Proton donor" evidence="7">
    <location>
        <position position="485"/>
    </location>
</feature>
<dbReference type="KEGG" id="pco:PHACADRAFT_212858"/>
<dbReference type="Gene3D" id="3.50.50.60">
    <property type="entry name" value="FAD/NAD(P)-binding domain"/>
    <property type="match status" value="2"/>
</dbReference>
<keyword evidence="5 8" id="KW-0274">FAD</keyword>
<feature type="active site" description="Proton acceptor" evidence="7">
    <location>
        <position position="528"/>
    </location>
</feature>
<dbReference type="InterPro" id="IPR036188">
    <property type="entry name" value="FAD/NAD-bd_sf"/>
</dbReference>
<dbReference type="SUPFAM" id="SSF51905">
    <property type="entry name" value="FAD/NAD(P)-binding domain"/>
    <property type="match status" value="1"/>
</dbReference>
<dbReference type="PANTHER" id="PTHR11552:SF201">
    <property type="entry name" value="GLUCOSE-METHANOL-CHOLINE OXIDOREDUCTASE N-TERMINAL DOMAIN-CONTAINING PROTEIN"/>
    <property type="match status" value="1"/>
</dbReference>
<keyword evidence="3" id="KW-0285">Flavoprotein</keyword>
<evidence type="ECO:0000256" key="2">
    <source>
        <dbReference type="ARBA" id="ARBA00010790"/>
    </source>
</evidence>
<evidence type="ECO:0000256" key="5">
    <source>
        <dbReference type="ARBA" id="ARBA00022827"/>
    </source>
</evidence>
<dbReference type="AlphaFoldDB" id="K5VI62"/>
<dbReference type="RefSeq" id="XP_007400114.1">
    <property type="nucleotide sequence ID" value="XM_007400052.1"/>
</dbReference>
<keyword evidence="4" id="KW-0732">Signal</keyword>
<sequence length="551" mass="59976">MPLVSYSDLTSVDLDYIVVGGGTSGLTPVARLSENSNLNVLVIEAGVRHGPTPEIDIPAESSCNLAAKALGNNFMGMFCPPKSEMNALEQDFGMKRWNWDNLLHYMKKISLKFAAKPNLAFHGTDGPLQISYGPTDTTMPLKPFETAEKLGMPWNFDSVRRIHTEPASVTSILTIDTNTATRSYAANAYSEPNLHRKNLLVLTEAQVTKVLLEGQGSLLRATGVEFVQNGQTLCIENVKRDVVLSTGSFQTPQLLELSGVGNPDILSKHGIKTLVYLPGVGENLRGYIGVCTVAECETDDETPDILAGPDVIKLHEDLYREKKEGLFASTPPGAFIFAPASALGTKEEVESWKRQAEARSTDALVNAIPLLQWAGRQPMPYVPPAEPGKRYTSFFCALMHPLSRGNVHIASADPLAPPAINSSYFADETDFDLCVHILEYMLQLLRTPPLGLQVKSSLVPSQTLIDRGTEGFRKYVKEFCGPVYHPVGTAAMMAHEDGGVVDAELRVYGTNNLRIVDVSVLPLEVSCHTQSLAYAIGEKAADMLKTEAAEI</sequence>
<reference evidence="10 11" key="1">
    <citation type="journal article" date="2012" name="BMC Genomics">
        <title>Comparative genomics of the white-rot fungi, Phanerochaete carnosa and P. chrysosporium, to elucidate the genetic basis of the distinct wood types they colonize.</title>
        <authorList>
            <person name="Suzuki H."/>
            <person name="MacDonald J."/>
            <person name="Syed K."/>
            <person name="Salamov A."/>
            <person name="Hori C."/>
            <person name="Aerts A."/>
            <person name="Henrissat B."/>
            <person name="Wiebenga A."/>
            <person name="vanKuyk P.A."/>
            <person name="Barry K."/>
            <person name="Lindquist E."/>
            <person name="LaButti K."/>
            <person name="Lapidus A."/>
            <person name="Lucas S."/>
            <person name="Coutinho P."/>
            <person name="Gong Y."/>
            <person name="Samejima M."/>
            <person name="Mahadevan R."/>
            <person name="Abou-Zaid M."/>
            <person name="de Vries R.P."/>
            <person name="Igarashi K."/>
            <person name="Yadav J.S."/>
            <person name="Grigoriev I.V."/>
            <person name="Master E.R."/>
        </authorList>
    </citation>
    <scope>NUCLEOTIDE SEQUENCE [LARGE SCALE GENOMIC DNA]</scope>
    <source>
        <strain evidence="10 11">HHB-10118-sp</strain>
    </source>
</reference>
<organism evidence="10 11">
    <name type="scientific">Phanerochaete carnosa (strain HHB-10118-sp)</name>
    <name type="common">White-rot fungus</name>
    <name type="synonym">Peniophora carnosa</name>
    <dbReference type="NCBI Taxonomy" id="650164"/>
    <lineage>
        <taxon>Eukaryota</taxon>
        <taxon>Fungi</taxon>
        <taxon>Dikarya</taxon>
        <taxon>Basidiomycota</taxon>
        <taxon>Agaricomycotina</taxon>
        <taxon>Agaricomycetes</taxon>
        <taxon>Polyporales</taxon>
        <taxon>Phanerochaetaceae</taxon>
        <taxon>Phanerochaete</taxon>
    </lineage>
</organism>
<keyword evidence="11" id="KW-1185">Reference proteome</keyword>
<dbReference type="InterPro" id="IPR000172">
    <property type="entry name" value="GMC_OxRdtase_N"/>
</dbReference>
<feature type="binding site" evidence="8">
    <location>
        <position position="207"/>
    </location>
    <ligand>
        <name>FAD</name>
        <dbReference type="ChEBI" id="CHEBI:57692"/>
    </ligand>
</feature>
<dbReference type="Pfam" id="PF05199">
    <property type="entry name" value="GMC_oxred_C"/>
    <property type="match status" value="1"/>
</dbReference>
<dbReference type="Gene3D" id="3.30.560.10">
    <property type="entry name" value="Glucose Oxidase, domain 3"/>
    <property type="match status" value="1"/>
</dbReference>
<dbReference type="PANTHER" id="PTHR11552">
    <property type="entry name" value="GLUCOSE-METHANOL-CHOLINE GMC OXIDOREDUCTASE"/>
    <property type="match status" value="1"/>
</dbReference>
<comment type="similarity">
    <text evidence="2">Belongs to the GMC oxidoreductase family.</text>
</comment>
<evidence type="ECO:0000256" key="3">
    <source>
        <dbReference type="ARBA" id="ARBA00022630"/>
    </source>
</evidence>
<gene>
    <name evidence="10" type="ORF">PHACADRAFT_212858</name>
</gene>
<evidence type="ECO:0000256" key="7">
    <source>
        <dbReference type="PIRSR" id="PIRSR000137-1"/>
    </source>
</evidence>
<dbReference type="InParanoid" id="K5VI62"/>
<evidence type="ECO:0000313" key="10">
    <source>
        <dbReference type="EMBL" id="EKM50948.1"/>
    </source>
</evidence>
<dbReference type="PIRSF" id="PIRSF000137">
    <property type="entry name" value="Alcohol_oxidase"/>
    <property type="match status" value="1"/>
</dbReference>
<feature type="domain" description="Glucose-methanol-choline oxidoreductase N-terminal" evidence="9">
    <location>
        <begin position="247"/>
        <end position="261"/>
    </location>
</feature>
<dbReference type="InterPro" id="IPR012132">
    <property type="entry name" value="GMC_OxRdtase"/>
</dbReference>
<dbReference type="Proteomes" id="UP000008370">
    <property type="component" value="Unassembled WGS sequence"/>
</dbReference>
<dbReference type="PROSITE" id="PS00624">
    <property type="entry name" value="GMC_OXRED_2"/>
    <property type="match status" value="1"/>
</dbReference>
<dbReference type="HOGENOM" id="CLU_002865_6_0_1"/>
<evidence type="ECO:0000256" key="8">
    <source>
        <dbReference type="PIRSR" id="PIRSR000137-2"/>
    </source>
</evidence>